<sequence length="94" mass="11115">MKNNNIPVTYDKYGRMQYHPDFHPNHGMPWKTTEQKYLIERYVLDGPEQVSFALGRTIHTVMAKAWELRKLGFMPKPVKLKHHRRVQLPKGESA</sequence>
<evidence type="ECO:0000313" key="2">
    <source>
        <dbReference type="Proteomes" id="UP000525336"/>
    </source>
</evidence>
<reference evidence="1 2" key="1">
    <citation type="submission" date="2019-09" db="EMBL/GenBank/DDBJ databases">
        <title>Draft genome sequencing and comparative genomics of hatchery-associated Vibrios.</title>
        <authorList>
            <person name="Kehlet-Delgado H."/>
            <person name="Mueller R.S."/>
        </authorList>
    </citation>
    <scope>NUCLEOTIDE SEQUENCE [LARGE SCALE GENOMIC DNA]</scope>
    <source>
        <strain evidence="1 2">00-90-10</strain>
    </source>
</reference>
<gene>
    <name evidence="1" type="ORF">F0245_24945</name>
</gene>
<dbReference type="EMBL" id="VTXW01000071">
    <property type="protein sequence ID" value="NOH36529.1"/>
    <property type="molecule type" value="Genomic_DNA"/>
</dbReference>
<protein>
    <submittedName>
        <fullName evidence="1">Uncharacterized protein</fullName>
    </submittedName>
</protein>
<accession>A0A7Y3YTU5</accession>
<dbReference type="AlphaFoldDB" id="A0A7Y3YTU5"/>
<proteinExistence type="predicted"/>
<organism evidence="1 2">
    <name type="scientific">Vibrio chagasii</name>
    <dbReference type="NCBI Taxonomy" id="170679"/>
    <lineage>
        <taxon>Bacteria</taxon>
        <taxon>Pseudomonadati</taxon>
        <taxon>Pseudomonadota</taxon>
        <taxon>Gammaproteobacteria</taxon>
        <taxon>Vibrionales</taxon>
        <taxon>Vibrionaceae</taxon>
        <taxon>Vibrio</taxon>
    </lineage>
</organism>
<dbReference type="RefSeq" id="WP_171369620.1">
    <property type="nucleotide sequence ID" value="NZ_VTXW01000071.1"/>
</dbReference>
<dbReference type="Proteomes" id="UP000525336">
    <property type="component" value="Unassembled WGS sequence"/>
</dbReference>
<evidence type="ECO:0000313" key="1">
    <source>
        <dbReference type="EMBL" id="NOH36529.1"/>
    </source>
</evidence>
<comment type="caution">
    <text evidence="1">The sequence shown here is derived from an EMBL/GenBank/DDBJ whole genome shotgun (WGS) entry which is preliminary data.</text>
</comment>
<name>A0A7Y3YTU5_9VIBR</name>